<feature type="compositionally biased region" description="Low complexity" evidence="1">
    <location>
        <begin position="51"/>
        <end position="70"/>
    </location>
</feature>
<feature type="compositionally biased region" description="Basic and acidic residues" evidence="1">
    <location>
        <begin position="1"/>
        <end position="12"/>
    </location>
</feature>
<organism evidence="2 3">
    <name type="scientific">Thalassiosira oceanica</name>
    <name type="common">Marine diatom</name>
    <dbReference type="NCBI Taxonomy" id="159749"/>
    <lineage>
        <taxon>Eukaryota</taxon>
        <taxon>Sar</taxon>
        <taxon>Stramenopiles</taxon>
        <taxon>Ochrophyta</taxon>
        <taxon>Bacillariophyta</taxon>
        <taxon>Coscinodiscophyceae</taxon>
        <taxon>Thalassiosirophycidae</taxon>
        <taxon>Thalassiosirales</taxon>
        <taxon>Thalassiosiraceae</taxon>
        <taxon>Thalassiosira</taxon>
    </lineage>
</organism>
<evidence type="ECO:0000313" key="2">
    <source>
        <dbReference type="EMBL" id="EJK70505.1"/>
    </source>
</evidence>
<dbReference type="EMBL" id="AGNL01008441">
    <property type="protein sequence ID" value="EJK70505.1"/>
    <property type="molecule type" value="Genomic_DNA"/>
</dbReference>
<proteinExistence type="predicted"/>
<protein>
    <submittedName>
        <fullName evidence="2">Uncharacterized protein</fullName>
    </submittedName>
</protein>
<evidence type="ECO:0000313" key="3">
    <source>
        <dbReference type="Proteomes" id="UP000266841"/>
    </source>
</evidence>
<sequence length="167" mass="18111">MFALRRNSDSAGDRSLSSGGNMFALRRNSDSTGGRSLSSGGGMFALRRNSDSAGGRSLSSGGQSLSSVGRLTRNISDLSERISSSFNKELQRPSTEHLYKEKSSSNLWRGLRDDLSCGPSTEDQCKDTLKKKFEIFDGGACGDDLSSDEEDAVFDAVDMKKIDLAWF</sequence>
<feature type="region of interest" description="Disordered" evidence="1">
    <location>
        <begin position="1"/>
        <end position="70"/>
    </location>
</feature>
<comment type="caution">
    <text evidence="2">The sequence shown here is derived from an EMBL/GenBank/DDBJ whole genome shotgun (WGS) entry which is preliminary data.</text>
</comment>
<keyword evidence="3" id="KW-1185">Reference proteome</keyword>
<name>K0SYM4_THAOC</name>
<dbReference type="Proteomes" id="UP000266841">
    <property type="component" value="Unassembled WGS sequence"/>
</dbReference>
<reference evidence="2 3" key="1">
    <citation type="journal article" date="2012" name="Genome Biol.">
        <title>Genome and low-iron response of an oceanic diatom adapted to chronic iron limitation.</title>
        <authorList>
            <person name="Lommer M."/>
            <person name="Specht M."/>
            <person name="Roy A.S."/>
            <person name="Kraemer L."/>
            <person name="Andreson R."/>
            <person name="Gutowska M.A."/>
            <person name="Wolf J."/>
            <person name="Bergner S.V."/>
            <person name="Schilhabel M.B."/>
            <person name="Klostermeier U.C."/>
            <person name="Beiko R.G."/>
            <person name="Rosenstiel P."/>
            <person name="Hippler M."/>
            <person name="Laroche J."/>
        </authorList>
    </citation>
    <scope>NUCLEOTIDE SEQUENCE [LARGE SCALE GENOMIC DNA]</scope>
    <source>
        <strain evidence="2 3">CCMP1005</strain>
    </source>
</reference>
<gene>
    <name evidence="2" type="ORF">THAOC_08130</name>
</gene>
<evidence type="ECO:0000256" key="1">
    <source>
        <dbReference type="SAM" id="MobiDB-lite"/>
    </source>
</evidence>
<dbReference type="AlphaFoldDB" id="K0SYM4"/>
<accession>K0SYM4</accession>